<name>A0A7C9V1V0_9PROT</name>
<proteinExistence type="inferred from homology"/>
<dbReference type="PANTHER" id="PTHR30349:SF41">
    <property type="entry name" value="INTEGRASE_RECOMBINASE PROTEIN MJ0367-RELATED"/>
    <property type="match status" value="1"/>
</dbReference>
<evidence type="ECO:0000256" key="4">
    <source>
        <dbReference type="ARBA" id="ARBA00023172"/>
    </source>
</evidence>
<dbReference type="Pfam" id="PF00589">
    <property type="entry name" value="Phage_integrase"/>
    <property type="match status" value="1"/>
</dbReference>
<keyword evidence="3" id="KW-0238">DNA-binding</keyword>
<feature type="domain" description="Tyr recombinase" evidence="5">
    <location>
        <begin position="205"/>
        <end position="401"/>
    </location>
</feature>
<dbReference type="InterPro" id="IPR050090">
    <property type="entry name" value="Tyrosine_recombinase_XerCD"/>
</dbReference>
<reference evidence="6 7" key="1">
    <citation type="submission" date="2020-02" db="EMBL/GenBank/DDBJ databases">
        <authorList>
            <person name="Dziuba M."/>
            <person name="Kuznetsov B."/>
            <person name="Mardanov A."/>
            <person name="Ravin N."/>
            <person name="Grouzdev D."/>
        </authorList>
    </citation>
    <scope>NUCLEOTIDE SEQUENCE [LARGE SCALE GENOMIC DNA]</scope>
    <source>
        <strain evidence="6 7">SpK</strain>
    </source>
</reference>
<dbReference type="PANTHER" id="PTHR30349">
    <property type="entry name" value="PHAGE INTEGRASE-RELATED"/>
    <property type="match status" value="1"/>
</dbReference>
<keyword evidence="4" id="KW-0233">DNA recombination</keyword>
<dbReference type="PROSITE" id="PS51898">
    <property type="entry name" value="TYR_RECOMBINASE"/>
    <property type="match status" value="1"/>
</dbReference>
<dbReference type="GO" id="GO:0015074">
    <property type="term" value="P:DNA integration"/>
    <property type="evidence" value="ECO:0007669"/>
    <property type="project" value="UniProtKB-KW"/>
</dbReference>
<keyword evidence="2" id="KW-0229">DNA integration</keyword>
<dbReference type="EMBL" id="JAAIYP010000044">
    <property type="protein sequence ID" value="NFV81911.1"/>
    <property type="molecule type" value="Genomic_DNA"/>
</dbReference>
<comment type="caution">
    <text evidence="6">The sequence shown here is derived from an EMBL/GenBank/DDBJ whole genome shotgun (WGS) entry which is preliminary data.</text>
</comment>
<evidence type="ECO:0000256" key="1">
    <source>
        <dbReference type="ARBA" id="ARBA00008857"/>
    </source>
</evidence>
<dbReference type="RefSeq" id="WP_163682397.1">
    <property type="nucleotide sequence ID" value="NZ_JAAIYP010000044.1"/>
</dbReference>
<evidence type="ECO:0000313" key="7">
    <source>
        <dbReference type="Proteomes" id="UP000480684"/>
    </source>
</evidence>
<sequence length="434" mass="49708">MVRYVERHELHDGRVLLYIDGDKKKPIWNARFRLPGVNGYTLKSSGTTNLAEAVSWADNLFTEMKVKVRNNLPIKERRFKDAFELWLKEGATCLSEHRQRLHNSIGKRYFVGFFGEMDLVTITDAKVEDYWDWRRSYWTKSPGKDELANVPNAAISPATATLKMDKSLLNQAFKWFKRKGWMVTLPVTTITKSRSKKGVEKASTTRRQHFTPDDMATLIAFLEDWPSKGKNGLHKYYRALMGHAVMICYYSGLRPNELFQLRWCDITHHKGNVITFHIAPTTKTGERTCVVMPQVLTHLEELHELTGKPMDGKDLVIIGKDGNAPEWGYKTLKAMLKDAGVARDSFGRTRTLYSFRHTYATERLLAGVPVDKLAKNMGTSVSYIEKHYDHTRNIQNAETLNKSNVTIDDAAELTRQTVLPTGEKVVDMDFLLTD</sequence>
<dbReference type="Proteomes" id="UP000480684">
    <property type="component" value="Unassembled WGS sequence"/>
</dbReference>
<dbReference type="InterPro" id="IPR011010">
    <property type="entry name" value="DNA_brk_join_enz"/>
</dbReference>
<dbReference type="SUPFAM" id="SSF56349">
    <property type="entry name" value="DNA breaking-rejoining enzymes"/>
    <property type="match status" value="1"/>
</dbReference>
<evidence type="ECO:0000259" key="5">
    <source>
        <dbReference type="PROSITE" id="PS51898"/>
    </source>
</evidence>
<gene>
    <name evidence="6" type="ORF">G4223_17520</name>
</gene>
<evidence type="ECO:0000256" key="2">
    <source>
        <dbReference type="ARBA" id="ARBA00022908"/>
    </source>
</evidence>
<dbReference type="Gene3D" id="1.10.443.10">
    <property type="entry name" value="Intergrase catalytic core"/>
    <property type="match status" value="1"/>
</dbReference>
<evidence type="ECO:0000256" key="3">
    <source>
        <dbReference type="ARBA" id="ARBA00023125"/>
    </source>
</evidence>
<comment type="similarity">
    <text evidence="1">Belongs to the 'phage' integrase family.</text>
</comment>
<protein>
    <submittedName>
        <fullName evidence="6">Tyrosine-type recombinase/integrase</fullName>
    </submittedName>
</protein>
<organism evidence="6 7">
    <name type="scientific">Magnetospirillum aberrantis SpK</name>
    <dbReference type="NCBI Taxonomy" id="908842"/>
    <lineage>
        <taxon>Bacteria</taxon>
        <taxon>Pseudomonadati</taxon>
        <taxon>Pseudomonadota</taxon>
        <taxon>Alphaproteobacteria</taxon>
        <taxon>Rhodospirillales</taxon>
        <taxon>Rhodospirillaceae</taxon>
        <taxon>Magnetospirillum</taxon>
    </lineage>
</organism>
<dbReference type="Gene3D" id="1.10.150.130">
    <property type="match status" value="1"/>
</dbReference>
<dbReference type="GO" id="GO:0003677">
    <property type="term" value="F:DNA binding"/>
    <property type="evidence" value="ECO:0007669"/>
    <property type="project" value="UniProtKB-KW"/>
</dbReference>
<dbReference type="InterPro" id="IPR002104">
    <property type="entry name" value="Integrase_catalytic"/>
</dbReference>
<dbReference type="InterPro" id="IPR013762">
    <property type="entry name" value="Integrase-like_cat_sf"/>
</dbReference>
<dbReference type="InterPro" id="IPR010998">
    <property type="entry name" value="Integrase_recombinase_N"/>
</dbReference>
<keyword evidence="7" id="KW-1185">Reference proteome</keyword>
<dbReference type="AlphaFoldDB" id="A0A7C9V1V0"/>
<evidence type="ECO:0000313" key="6">
    <source>
        <dbReference type="EMBL" id="NFV81911.1"/>
    </source>
</evidence>
<dbReference type="GO" id="GO:0006310">
    <property type="term" value="P:DNA recombination"/>
    <property type="evidence" value="ECO:0007669"/>
    <property type="project" value="UniProtKB-KW"/>
</dbReference>
<accession>A0A7C9V1V0</accession>